<name>A0ABN9EMP9_9NEOB</name>
<comment type="caution">
    <text evidence="2">The sequence shown here is derived from an EMBL/GenBank/DDBJ whole genome shotgun (WGS) entry which is preliminary data.</text>
</comment>
<feature type="region of interest" description="Disordered" evidence="1">
    <location>
        <begin position="17"/>
        <end position="52"/>
    </location>
</feature>
<proteinExistence type="predicted"/>
<evidence type="ECO:0000313" key="2">
    <source>
        <dbReference type="EMBL" id="CAI9586120.1"/>
    </source>
</evidence>
<dbReference type="EMBL" id="CATNWA010015720">
    <property type="protein sequence ID" value="CAI9586120.1"/>
    <property type="molecule type" value="Genomic_DNA"/>
</dbReference>
<gene>
    <name evidence="2" type="ORF">SPARVUS_LOCUS10321149</name>
</gene>
<evidence type="ECO:0000313" key="3">
    <source>
        <dbReference type="Proteomes" id="UP001162483"/>
    </source>
</evidence>
<protein>
    <submittedName>
        <fullName evidence="2">Uncharacterized protein</fullName>
    </submittedName>
</protein>
<evidence type="ECO:0000256" key="1">
    <source>
        <dbReference type="SAM" id="MobiDB-lite"/>
    </source>
</evidence>
<feature type="compositionally biased region" description="Basic and acidic residues" evidence="1">
    <location>
        <begin position="18"/>
        <end position="34"/>
    </location>
</feature>
<accession>A0ABN9EMP9</accession>
<keyword evidence="3" id="KW-1185">Reference proteome</keyword>
<dbReference type="Proteomes" id="UP001162483">
    <property type="component" value="Unassembled WGS sequence"/>
</dbReference>
<reference evidence="2" key="1">
    <citation type="submission" date="2023-05" db="EMBL/GenBank/DDBJ databases">
        <authorList>
            <person name="Stuckert A."/>
        </authorList>
    </citation>
    <scope>NUCLEOTIDE SEQUENCE</scope>
</reference>
<organism evidence="2 3">
    <name type="scientific">Staurois parvus</name>
    <dbReference type="NCBI Taxonomy" id="386267"/>
    <lineage>
        <taxon>Eukaryota</taxon>
        <taxon>Metazoa</taxon>
        <taxon>Chordata</taxon>
        <taxon>Craniata</taxon>
        <taxon>Vertebrata</taxon>
        <taxon>Euteleostomi</taxon>
        <taxon>Amphibia</taxon>
        <taxon>Batrachia</taxon>
        <taxon>Anura</taxon>
        <taxon>Neobatrachia</taxon>
        <taxon>Ranoidea</taxon>
        <taxon>Ranidae</taxon>
        <taxon>Staurois</taxon>
    </lineage>
</organism>
<sequence>MSLFVIFKFPASSIPIRPDARRGWNPNDRCRHPPDYIAGDTAGGTSRERRTR</sequence>